<gene>
    <name evidence="2" type="ORF">GLW07_16710</name>
</gene>
<dbReference type="InterPro" id="IPR011256">
    <property type="entry name" value="Reg_factor_effector_dom_sf"/>
</dbReference>
<dbReference type="Pfam" id="PF14526">
    <property type="entry name" value="Cass2"/>
    <property type="match status" value="1"/>
</dbReference>
<name>A0A845F1V7_9BACL</name>
<protein>
    <submittedName>
        <fullName evidence="2">AraC family transcriptional regulator</fullName>
    </submittedName>
</protein>
<dbReference type="InterPro" id="IPR029441">
    <property type="entry name" value="Cass2"/>
</dbReference>
<evidence type="ECO:0000313" key="2">
    <source>
        <dbReference type="EMBL" id="MYL65002.1"/>
    </source>
</evidence>
<proteinExistence type="predicted"/>
<dbReference type="SUPFAM" id="SSF55136">
    <property type="entry name" value="Probable bacterial effector-binding domain"/>
    <property type="match status" value="1"/>
</dbReference>
<accession>A0A845F1V7</accession>
<evidence type="ECO:0000313" key="3">
    <source>
        <dbReference type="Proteomes" id="UP000447833"/>
    </source>
</evidence>
<evidence type="ECO:0000259" key="1">
    <source>
        <dbReference type="Pfam" id="PF14526"/>
    </source>
</evidence>
<dbReference type="EMBL" id="WMEY01000005">
    <property type="protein sequence ID" value="MYL65002.1"/>
    <property type="molecule type" value="Genomic_DNA"/>
</dbReference>
<dbReference type="Proteomes" id="UP000447833">
    <property type="component" value="Unassembled WGS sequence"/>
</dbReference>
<reference evidence="2 3" key="1">
    <citation type="submission" date="2019-11" db="EMBL/GenBank/DDBJ databases">
        <title>Genome sequences of 17 halophilic strains isolated from different environments.</title>
        <authorList>
            <person name="Furrow R.E."/>
        </authorList>
    </citation>
    <scope>NUCLEOTIDE SEQUENCE [LARGE SCALE GENOMIC DNA]</scope>
    <source>
        <strain evidence="2 3">22506_14_FS</strain>
    </source>
</reference>
<comment type="caution">
    <text evidence="2">The sequence shown here is derived from an EMBL/GenBank/DDBJ whole genome shotgun (WGS) entry which is preliminary data.</text>
</comment>
<sequence>MANVSNLHQQFGAFVVDTSSEEEDGYWVCHQVKKIEGVPEGMVSLRIPSQTYAVLKHRFENIGILNTYEELHTWITKSGLKRRLGAWHLERFYHFKDTEQIEVDLMDTIQDEKRR</sequence>
<dbReference type="Gene3D" id="3.20.80.10">
    <property type="entry name" value="Regulatory factor, effector binding domain"/>
    <property type="match status" value="1"/>
</dbReference>
<organism evidence="2 3">
    <name type="scientific">Guptibacillus hwajinpoensis</name>
    <dbReference type="NCBI Taxonomy" id="208199"/>
    <lineage>
        <taxon>Bacteria</taxon>
        <taxon>Bacillati</taxon>
        <taxon>Bacillota</taxon>
        <taxon>Bacilli</taxon>
        <taxon>Bacillales</taxon>
        <taxon>Guptibacillaceae</taxon>
        <taxon>Guptibacillus</taxon>
    </lineage>
</organism>
<feature type="domain" description="Integron-associated effector binding protein" evidence="1">
    <location>
        <begin position="8"/>
        <end position="103"/>
    </location>
</feature>
<dbReference type="AlphaFoldDB" id="A0A845F1V7"/>